<organism evidence="2 3">
    <name type="scientific">Zemynaea arenosa</name>
    <dbReference type="NCBI Taxonomy" id="2561931"/>
    <lineage>
        <taxon>Bacteria</taxon>
        <taxon>Pseudomonadati</taxon>
        <taxon>Pseudomonadota</taxon>
        <taxon>Betaproteobacteria</taxon>
        <taxon>Burkholderiales</taxon>
        <taxon>Oxalobacteraceae</taxon>
        <taxon>Telluria group</taxon>
        <taxon>Zemynaea</taxon>
    </lineage>
</organism>
<evidence type="ECO:0000313" key="2">
    <source>
        <dbReference type="EMBL" id="TFW11682.1"/>
    </source>
</evidence>
<dbReference type="OrthoDB" id="8756031at2"/>
<sequence length="261" mass="28561">MSGRAAALRLLLAAALFSAGACAQEAPPAPDANAKVEVSAIRNPDLKKYRSLVAGLDEFEDQRARYAPNATELRFRFWPRNFGKGDPLANLQLKISGESDSLLVPLDANGTFVVPRNERAYDEDADLVLNRKKGELRAFPYVRTPGLPATVRRLGDHRLECRVIVAVAKKDIGLLLTATINTILLTTDWCSSSKGSWGMDSEYELDGATLREGGRSQELVVRGRSYQIPMHDPSWSNDALIEMRPKHESQIGPASSEGAGD</sequence>
<dbReference type="PROSITE" id="PS51257">
    <property type="entry name" value="PROKAR_LIPOPROTEIN"/>
    <property type="match status" value="1"/>
</dbReference>
<name>A0A4Y9RS09_9BURK</name>
<feature type="chain" id="PRO_5021342581" evidence="1">
    <location>
        <begin position="24"/>
        <end position="261"/>
    </location>
</feature>
<accession>A0A4Y9RS09</accession>
<dbReference type="Proteomes" id="UP000298438">
    <property type="component" value="Unassembled WGS sequence"/>
</dbReference>
<dbReference type="RefSeq" id="WP_135209090.1">
    <property type="nucleotide sequence ID" value="NZ_SPVF01000254.1"/>
</dbReference>
<reference evidence="2 3" key="1">
    <citation type="submission" date="2019-03" db="EMBL/GenBank/DDBJ databases">
        <title>Draft Genome Sequence of Massilia arenosa sp. nov., a Novel Massilia Species Isolated from a Sandy-loam Maize Soil.</title>
        <authorList>
            <person name="Raths R."/>
            <person name="Peta V."/>
            <person name="Bucking H."/>
        </authorList>
    </citation>
    <scope>NUCLEOTIDE SEQUENCE [LARGE SCALE GENOMIC DNA]</scope>
    <source>
        <strain evidence="2 3">MC02</strain>
    </source>
</reference>
<keyword evidence="3" id="KW-1185">Reference proteome</keyword>
<comment type="caution">
    <text evidence="2">The sequence shown here is derived from an EMBL/GenBank/DDBJ whole genome shotgun (WGS) entry which is preliminary data.</text>
</comment>
<keyword evidence="1" id="KW-0732">Signal</keyword>
<evidence type="ECO:0000256" key="1">
    <source>
        <dbReference type="SAM" id="SignalP"/>
    </source>
</evidence>
<evidence type="ECO:0000313" key="3">
    <source>
        <dbReference type="Proteomes" id="UP000298438"/>
    </source>
</evidence>
<dbReference type="EMBL" id="SPVF01000254">
    <property type="protein sequence ID" value="TFW11682.1"/>
    <property type="molecule type" value="Genomic_DNA"/>
</dbReference>
<feature type="signal peptide" evidence="1">
    <location>
        <begin position="1"/>
        <end position="23"/>
    </location>
</feature>
<proteinExistence type="predicted"/>
<protein>
    <submittedName>
        <fullName evidence="2">Uncharacterized protein</fullName>
    </submittedName>
</protein>
<dbReference type="AlphaFoldDB" id="A0A4Y9RS09"/>
<gene>
    <name evidence="2" type="ORF">E4L96_20560</name>
</gene>